<evidence type="ECO:0000313" key="1">
    <source>
        <dbReference type="EMBL" id="QJA56494.1"/>
    </source>
</evidence>
<dbReference type="AlphaFoldDB" id="A0A6M3IGE6"/>
<proteinExistence type="predicted"/>
<organism evidence="1">
    <name type="scientific">viral metagenome</name>
    <dbReference type="NCBI Taxonomy" id="1070528"/>
    <lineage>
        <taxon>unclassified sequences</taxon>
        <taxon>metagenomes</taxon>
        <taxon>organismal metagenomes</taxon>
    </lineage>
</organism>
<dbReference type="EMBL" id="MT141222">
    <property type="protein sequence ID" value="QJA56494.1"/>
    <property type="molecule type" value="Genomic_DNA"/>
</dbReference>
<reference evidence="1" key="1">
    <citation type="submission" date="2020-03" db="EMBL/GenBank/DDBJ databases">
        <title>The deep terrestrial virosphere.</title>
        <authorList>
            <person name="Holmfeldt K."/>
            <person name="Nilsson E."/>
            <person name="Simone D."/>
            <person name="Lopez-Fernandez M."/>
            <person name="Wu X."/>
            <person name="de Brujin I."/>
            <person name="Lundin D."/>
            <person name="Andersson A."/>
            <person name="Bertilsson S."/>
            <person name="Dopson M."/>
        </authorList>
    </citation>
    <scope>NUCLEOTIDE SEQUENCE</scope>
    <source>
        <strain evidence="1">MM415B01831</strain>
    </source>
</reference>
<name>A0A6M3IGE6_9ZZZZ</name>
<gene>
    <name evidence="1" type="ORF">MM415B01831_0014</name>
</gene>
<sequence>MGGGTYLHVWDPVNEVWRKLVCDDNGRILFDMSLYFENPPTNGEEGKGPSSNWAFDHNANVAAHHVRYTDAEAIAAVGYNGTKYWSSSGHIFNGRYPDVDDIQYPGSGNVRIETGPVLLRGIIVLPHGATITHVTVYGNAGASDTGWWLERITLATGAIVSMASADINTTDDTIANPVIDNSLYAYYIGTDALATNDEVYGVTITYTI</sequence>
<protein>
    <submittedName>
        <fullName evidence="1">Uncharacterized protein</fullName>
    </submittedName>
</protein>
<accession>A0A6M3IGE6</accession>